<name>A0ABU1YMV5_ROSSA</name>
<dbReference type="EMBL" id="JAVDXU010000001">
    <property type="protein sequence ID" value="MDR7269570.1"/>
    <property type="molecule type" value="Genomic_DNA"/>
</dbReference>
<proteinExistence type="predicted"/>
<evidence type="ECO:0000313" key="1">
    <source>
        <dbReference type="EMBL" id="MDR7269570.1"/>
    </source>
</evidence>
<gene>
    <name evidence="1" type="ORF">J2X20_002199</name>
</gene>
<organism evidence="1 2">
    <name type="scientific">Roseateles saccharophilus</name>
    <name type="common">Pseudomonas saccharophila</name>
    <dbReference type="NCBI Taxonomy" id="304"/>
    <lineage>
        <taxon>Bacteria</taxon>
        <taxon>Pseudomonadati</taxon>
        <taxon>Pseudomonadota</taxon>
        <taxon>Betaproteobacteria</taxon>
        <taxon>Burkholderiales</taxon>
        <taxon>Sphaerotilaceae</taxon>
        <taxon>Roseateles</taxon>
    </lineage>
</organism>
<evidence type="ECO:0000313" key="2">
    <source>
        <dbReference type="Proteomes" id="UP001180453"/>
    </source>
</evidence>
<sequence length="129" mass="13798">MTPHEAQRVIDALADGADPDTGELFPEESILLKPAVIRALFLASRALEAARNTAAAAREQPAQAGKPWSKEEDQRLLDAFDRGDDLAALTASHARSKGGIASRLVHLGRIKERAEIRTRGKVEAPAAAP</sequence>
<accession>A0ABU1YMV5</accession>
<comment type="caution">
    <text evidence="1">The sequence shown here is derived from an EMBL/GenBank/DDBJ whole genome shotgun (WGS) entry which is preliminary data.</text>
</comment>
<reference evidence="1 2" key="1">
    <citation type="submission" date="2023-07" db="EMBL/GenBank/DDBJ databases">
        <title>Sorghum-associated microbial communities from plants grown in Nebraska, USA.</title>
        <authorList>
            <person name="Schachtman D."/>
        </authorList>
    </citation>
    <scope>NUCLEOTIDE SEQUENCE [LARGE SCALE GENOMIC DNA]</scope>
    <source>
        <strain evidence="1 2">BE314</strain>
    </source>
</reference>
<dbReference type="Proteomes" id="UP001180453">
    <property type="component" value="Unassembled WGS sequence"/>
</dbReference>
<keyword evidence="2" id="KW-1185">Reference proteome</keyword>
<dbReference type="RefSeq" id="WP_310264425.1">
    <property type="nucleotide sequence ID" value="NZ_JAVDXU010000001.1"/>
</dbReference>
<protein>
    <submittedName>
        <fullName evidence="1">Uncharacterized protein</fullName>
    </submittedName>
</protein>